<keyword evidence="1" id="KW-0732">Signal</keyword>
<dbReference type="InterPro" id="IPR036383">
    <property type="entry name" value="TSP1_rpt_sf"/>
</dbReference>
<proteinExistence type="predicted"/>
<comment type="caution">
    <text evidence="2">The sequence shown here is derived from an EMBL/GenBank/DDBJ whole genome shotgun (WGS) entry which is preliminary data.</text>
</comment>
<dbReference type="PROSITE" id="PS50092">
    <property type="entry name" value="TSP1"/>
    <property type="match status" value="1"/>
</dbReference>
<dbReference type="Pfam" id="PF00090">
    <property type="entry name" value="TSP_1"/>
    <property type="match status" value="1"/>
</dbReference>
<organism evidence="2 3">
    <name type="scientific">Asbolus verrucosus</name>
    <name type="common">Desert ironclad beetle</name>
    <dbReference type="NCBI Taxonomy" id="1661398"/>
    <lineage>
        <taxon>Eukaryota</taxon>
        <taxon>Metazoa</taxon>
        <taxon>Ecdysozoa</taxon>
        <taxon>Arthropoda</taxon>
        <taxon>Hexapoda</taxon>
        <taxon>Insecta</taxon>
        <taxon>Pterygota</taxon>
        <taxon>Neoptera</taxon>
        <taxon>Endopterygota</taxon>
        <taxon>Coleoptera</taxon>
        <taxon>Polyphaga</taxon>
        <taxon>Cucujiformia</taxon>
        <taxon>Tenebrionidae</taxon>
        <taxon>Pimeliinae</taxon>
        <taxon>Asbolus</taxon>
    </lineage>
</organism>
<dbReference type="Proteomes" id="UP000292052">
    <property type="component" value="Unassembled WGS sequence"/>
</dbReference>
<evidence type="ECO:0000256" key="1">
    <source>
        <dbReference type="SAM" id="SignalP"/>
    </source>
</evidence>
<evidence type="ECO:0000313" key="3">
    <source>
        <dbReference type="Proteomes" id="UP000292052"/>
    </source>
</evidence>
<feature type="signal peptide" evidence="1">
    <location>
        <begin position="1"/>
        <end position="18"/>
    </location>
</feature>
<protein>
    <submittedName>
        <fullName evidence="2">TSP 1 domain containing protein</fullName>
    </submittedName>
</protein>
<dbReference type="InterPro" id="IPR000884">
    <property type="entry name" value="TSP1_rpt"/>
</dbReference>
<feature type="chain" id="PRO_5019839256" evidence="1">
    <location>
        <begin position="19"/>
        <end position="107"/>
    </location>
</feature>
<dbReference type="Gene3D" id="2.20.100.10">
    <property type="entry name" value="Thrombospondin type-1 (TSP1) repeat"/>
    <property type="match status" value="1"/>
</dbReference>
<name>A0A482VXH5_ASBVE</name>
<accession>A0A482VXH5</accession>
<dbReference type="SUPFAM" id="SSF82895">
    <property type="entry name" value="TSP-1 type 1 repeat"/>
    <property type="match status" value="1"/>
</dbReference>
<dbReference type="EMBL" id="QDEB01051302">
    <property type="protein sequence ID" value="RZC37582.1"/>
    <property type="molecule type" value="Genomic_DNA"/>
</dbReference>
<keyword evidence="3" id="KW-1185">Reference proteome</keyword>
<sequence length="107" mass="12154">MTLRALCVLLLLSALCRTKKIEDCRMSIAHPVNKRGATRVIVMQHEPTFPKKRENRRPKKWDRWGRWSLCSVTCGVGKITRWRHCVAGGCAPGEKEAQIKTCTMSAC</sequence>
<dbReference type="OrthoDB" id="5989160at2759"/>
<dbReference type="AlphaFoldDB" id="A0A482VXH5"/>
<evidence type="ECO:0000313" key="2">
    <source>
        <dbReference type="EMBL" id="RZC37582.1"/>
    </source>
</evidence>
<reference evidence="2 3" key="1">
    <citation type="submission" date="2017-03" db="EMBL/GenBank/DDBJ databases">
        <title>Genome of the blue death feigning beetle - Asbolus verrucosus.</title>
        <authorList>
            <person name="Rider S.D."/>
        </authorList>
    </citation>
    <scope>NUCLEOTIDE SEQUENCE [LARGE SCALE GENOMIC DNA]</scope>
    <source>
        <strain evidence="2">Butters</strain>
        <tissue evidence="2">Head and leg muscle</tissue>
    </source>
</reference>
<gene>
    <name evidence="2" type="ORF">BDFB_011101</name>
</gene>